<dbReference type="InterPro" id="IPR016187">
    <property type="entry name" value="CTDL_fold"/>
</dbReference>
<dbReference type="InterPro" id="IPR003609">
    <property type="entry name" value="Pan_app"/>
</dbReference>
<dbReference type="Pfam" id="PF00024">
    <property type="entry name" value="PAN_1"/>
    <property type="match status" value="1"/>
</dbReference>
<organism evidence="4 5">
    <name type="scientific">Dreissena polymorpha</name>
    <name type="common">Zebra mussel</name>
    <name type="synonym">Mytilus polymorpha</name>
    <dbReference type="NCBI Taxonomy" id="45954"/>
    <lineage>
        <taxon>Eukaryota</taxon>
        <taxon>Metazoa</taxon>
        <taxon>Spiralia</taxon>
        <taxon>Lophotrochozoa</taxon>
        <taxon>Mollusca</taxon>
        <taxon>Bivalvia</taxon>
        <taxon>Autobranchia</taxon>
        <taxon>Heteroconchia</taxon>
        <taxon>Euheterodonta</taxon>
        <taxon>Imparidentia</taxon>
        <taxon>Neoheterodontei</taxon>
        <taxon>Myida</taxon>
        <taxon>Dreissenoidea</taxon>
        <taxon>Dreissenidae</taxon>
        <taxon>Dreissena</taxon>
    </lineage>
</organism>
<dbReference type="Pfam" id="PF00084">
    <property type="entry name" value="Sushi"/>
    <property type="match status" value="1"/>
</dbReference>
<evidence type="ECO:0000313" key="5">
    <source>
        <dbReference type="Proteomes" id="UP000828390"/>
    </source>
</evidence>
<protein>
    <recommendedName>
        <fullName evidence="3">Sushi domain-containing protein</fullName>
    </recommendedName>
</protein>
<evidence type="ECO:0000259" key="3">
    <source>
        <dbReference type="PROSITE" id="PS50923"/>
    </source>
</evidence>
<dbReference type="SMART" id="SM00032">
    <property type="entry name" value="CCP"/>
    <property type="match status" value="1"/>
</dbReference>
<evidence type="ECO:0000256" key="1">
    <source>
        <dbReference type="ARBA" id="ARBA00023157"/>
    </source>
</evidence>
<feature type="disulfide bond" evidence="2">
    <location>
        <begin position="172"/>
        <end position="199"/>
    </location>
</feature>
<dbReference type="OrthoDB" id="6110399at2759"/>
<accession>A0A9D4GJP6</accession>
<dbReference type="AlphaFoldDB" id="A0A9D4GJP6"/>
<reference evidence="4" key="2">
    <citation type="submission" date="2020-11" db="EMBL/GenBank/DDBJ databases">
        <authorList>
            <person name="McCartney M.A."/>
            <person name="Auch B."/>
            <person name="Kono T."/>
            <person name="Mallez S."/>
            <person name="Becker A."/>
            <person name="Gohl D.M."/>
            <person name="Silverstein K.A.T."/>
            <person name="Koren S."/>
            <person name="Bechman K.B."/>
            <person name="Herman A."/>
            <person name="Abrahante J.E."/>
            <person name="Garbe J."/>
        </authorList>
    </citation>
    <scope>NUCLEOTIDE SEQUENCE</scope>
    <source>
        <strain evidence="4">Duluth1</strain>
        <tissue evidence="4">Whole animal</tissue>
    </source>
</reference>
<evidence type="ECO:0000256" key="2">
    <source>
        <dbReference type="PROSITE-ProRule" id="PRU00302"/>
    </source>
</evidence>
<dbReference type="SUPFAM" id="SSF56436">
    <property type="entry name" value="C-type lectin-like"/>
    <property type="match status" value="1"/>
</dbReference>
<dbReference type="PROSITE" id="PS50923">
    <property type="entry name" value="SUSHI"/>
    <property type="match status" value="1"/>
</dbReference>
<gene>
    <name evidence="4" type="ORF">DPMN_118179</name>
</gene>
<dbReference type="Proteomes" id="UP000828390">
    <property type="component" value="Unassembled WGS sequence"/>
</dbReference>
<feature type="domain" description="Sushi" evidence="3">
    <location>
        <begin position="144"/>
        <end position="201"/>
    </location>
</feature>
<comment type="caution">
    <text evidence="4">The sequence shown here is derived from an EMBL/GenBank/DDBJ whole genome shotgun (WGS) entry which is preliminary data.</text>
</comment>
<dbReference type="EMBL" id="JAIWYP010000005">
    <property type="protein sequence ID" value="KAH3816659.1"/>
    <property type="molecule type" value="Genomic_DNA"/>
</dbReference>
<dbReference type="InterPro" id="IPR000436">
    <property type="entry name" value="Sushi_SCR_CCP_dom"/>
</dbReference>
<evidence type="ECO:0000313" key="4">
    <source>
        <dbReference type="EMBL" id="KAH3816659.1"/>
    </source>
</evidence>
<dbReference type="CDD" id="cd00033">
    <property type="entry name" value="CCP"/>
    <property type="match status" value="1"/>
</dbReference>
<keyword evidence="1 2" id="KW-1015">Disulfide bond</keyword>
<reference evidence="4" key="1">
    <citation type="journal article" date="2019" name="bioRxiv">
        <title>The Genome of the Zebra Mussel, Dreissena polymorpha: A Resource for Invasive Species Research.</title>
        <authorList>
            <person name="McCartney M.A."/>
            <person name="Auch B."/>
            <person name="Kono T."/>
            <person name="Mallez S."/>
            <person name="Zhang Y."/>
            <person name="Obille A."/>
            <person name="Becker A."/>
            <person name="Abrahante J.E."/>
            <person name="Garbe J."/>
            <person name="Badalamenti J.P."/>
            <person name="Herman A."/>
            <person name="Mangelson H."/>
            <person name="Liachko I."/>
            <person name="Sullivan S."/>
            <person name="Sone E.D."/>
            <person name="Koren S."/>
            <person name="Silverstein K.A.T."/>
            <person name="Beckman K.B."/>
            <person name="Gohl D.M."/>
        </authorList>
    </citation>
    <scope>NUCLEOTIDE SEQUENCE</scope>
    <source>
        <strain evidence="4">Duluth1</strain>
        <tissue evidence="4">Whole animal</tissue>
    </source>
</reference>
<proteinExistence type="predicted"/>
<keyword evidence="5" id="KW-1185">Reference proteome</keyword>
<sequence>MEKYDGMGAVKYIMHLIAILNISLRVINNAQVLAEKSLLRSCKVTQITTIREMFGDTYKDCLDECRRRQTCTAVRYHKQTKYCSLLDGLTDVQSLDTAGPLCVYSTVGIDDRYQSGSCELNKCEKHETCVNPKYQKSDKPCIITECPEPPAIENALLLSNARLVGNRNRYKCMSGFMGNGSPAINCLTNGSWSFTDFQCQKMCQPPKASYRTADLAKDWSQNDRMAYFRCKPDYRSNTITFQLTCNSSGSWVHLPFGHLPCYGEGQEYFEQNTTKVLYRPFATRNMTSATEANATCQQQSGSLHTVWIDVAKEAEKKFSFDAILTGLTKTGMKNYDLLKNCFEIIHGNGSEIDRFKSMSYDEQVHEIQQNKTTYDTDGCKTARFWKSGEPNGGDAENCILRMKNVGYQMYDVPCNRLWLNITICFVCRFNLEYVKNV</sequence>
<dbReference type="Gene3D" id="2.10.70.10">
    <property type="entry name" value="Complement Module, domain 1"/>
    <property type="match status" value="1"/>
</dbReference>
<dbReference type="InterPro" id="IPR035976">
    <property type="entry name" value="Sushi/SCR/CCP_sf"/>
</dbReference>
<keyword evidence="2" id="KW-0768">Sushi</keyword>
<name>A0A9D4GJP6_DREPO</name>
<comment type="caution">
    <text evidence="2">Lacks conserved residue(s) required for the propagation of feature annotation.</text>
</comment>
<dbReference type="SUPFAM" id="SSF57535">
    <property type="entry name" value="Complement control module/SCR domain"/>
    <property type="match status" value="1"/>
</dbReference>